<reference evidence="2" key="1">
    <citation type="journal article" date="2021" name="Open Biol.">
        <title>Shared evolutionary footprints suggest mitochondrial oxidative damage underlies multiple complex I losses in fungi.</title>
        <authorList>
            <person name="Schikora-Tamarit M.A."/>
            <person name="Marcet-Houben M."/>
            <person name="Nosek J."/>
            <person name="Gabaldon T."/>
        </authorList>
    </citation>
    <scope>NUCLEOTIDE SEQUENCE</scope>
    <source>
        <strain evidence="2">CBS6075</strain>
    </source>
</reference>
<dbReference type="InterPro" id="IPR036045">
    <property type="entry name" value="Sec1-like_sf"/>
</dbReference>
<sequence>MGVLFDTRTVSQSALEELGAIFRQISLLGTASEHLFVVQKDLSRSIDFLTSFSNLKKLTKISKVIWIDDALFDHEHLLPLFPSIVFLCEGSMEMLDSVAGILKRKILPFSKTHQVSLIVASRLVTATELVIENLGIKGDVSVYFWPELRPLALEPDVLSLCLSQGGLGDLFAGSIAPLDQLASALLDLVIQSNYKIRLTNAFLKGEHSIKLWTIYQNKYQAHLTKVDAKTKKLILDQDDTLFLDQHSFMNRNVDFVCLDRSVDLVSAVLTQLTYTGLCDEYLGVNLGSTTVPEEDLKIKFGDPDDEIYPVVRNLNFSMVGSVLNSKARVLQAEYDKKNNLTDIEEMKKFVGELNSLKESQKWVQKHTVVAENILKAVRNGDVETRVVPGLEADTPSSNKFNAFLELQQEILSDNLDNKRNCAAILQYMYEFEPPLSEVLRLIVLTSIVKKGIREQEFEQLKTEVYNTYGLEGFKTLLNMRELKLVYARESLSFLPSSMSEEATTSAHQLIRDFGAISTTLNLMPISDHVDPENPKDADFGLAGYVPMVARLVEAIYSREFLAGPRDVRVRKHGWDNLDLSALDGELRQEFLIPETKKPLFSSLIPSKSGRLADRKDLVIVSVVGGMTYSEMSMVRFVLGKNSFTKDKQIIFLTTGIIKGDDIIESVRYNC</sequence>
<dbReference type="InterPro" id="IPR043155">
    <property type="entry name" value="VPS33_dom3b"/>
</dbReference>
<comment type="caution">
    <text evidence="2">The sequence shown here is derived from an EMBL/GenBank/DDBJ whole genome shotgun (WGS) entry which is preliminary data.</text>
</comment>
<evidence type="ECO:0000256" key="1">
    <source>
        <dbReference type="ARBA" id="ARBA00009884"/>
    </source>
</evidence>
<dbReference type="Gene3D" id="3.40.50.1910">
    <property type="match status" value="1"/>
</dbReference>
<dbReference type="Gene3D" id="3.90.830.10">
    <property type="entry name" value="Syntaxin Binding Protein 1, Chain A, domain 2"/>
    <property type="match status" value="1"/>
</dbReference>
<comment type="similarity">
    <text evidence="1">Belongs to the STXBP/unc-18/SEC1 family.</text>
</comment>
<dbReference type="InterPro" id="IPR043127">
    <property type="entry name" value="Sec-1-like_dom3a"/>
</dbReference>
<organism evidence="2 3">
    <name type="scientific">Ogataea philodendri</name>
    <dbReference type="NCBI Taxonomy" id="1378263"/>
    <lineage>
        <taxon>Eukaryota</taxon>
        <taxon>Fungi</taxon>
        <taxon>Dikarya</taxon>
        <taxon>Ascomycota</taxon>
        <taxon>Saccharomycotina</taxon>
        <taxon>Pichiomycetes</taxon>
        <taxon>Pichiales</taxon>
        <taxon>Pichiaceae</taxon>
        <taxon>Ogataea</taxon>
    </lineage>
</organism>
<dbReference type="Gene3D" id="3.40.50.2060">
    <property type="match status" value="1"/>
</dbReference>
<dbReference type="GO" id="GO:0016192">
    <property type="term" value="P:vesicle-mediated transport"/>
    <property type="evidence" value="ECO:0007669"/>
    <property type="project" value="InterPro"/>
</dbReference>
<dbReference type="OrthoDB" id="10262287at2759"/>
<dbReference type="AlphaFoldDB" id="A0A9P8NY62"/>
<name>A0A9P8NY62_9ASCO</name>
<evidence type="ECO:0000313" key="2">
    <source>
        <dbReference type="EMBL" id="KAH3661391.1"/>
    </source>
</evidence>
<accession>A0A9P8NY62</accession>
<dbReference type="SUPFAM" id="SSF56815">
    <property type="entry name" value="Sec1/munc18-like (SM) proteins"/>
    <property type="match status" value="1"/>
</dbReference>
<protein>
    <submittedName>
        <fullName evidence="2">Uncharacterized protein</fullName>
    </submittedName>
</protein>
<keyword evidence="3" id="KW-1185">Reference proteome</keyword>
<dbReference type="Gene3D" id="1.25.40.850">
    <property type="match status" value="1"/>
</dbReference>
<gene>
    <name evidence="2" type="ORF">OGAPHI_006798</name>
</gene>
<dbReference type="InterPro" id="IPR027482">
    <property type="entry name" value="Sec1-like_dom2"/>
</dbReference>
<dbReference type="EMBL" id="JAEUBE010000487">
    <property type="protein sequence ID" value="KAH3661391.1"/>
    <property type="molecule type" value="Genomic_DNA"/>
</dbReference>
<proteinExistence type="inferred from homology"/>
<dbReference type="Proteomes" id="UP000769157">
    <property type="component" value="Unassembled WGS sequence"/>
</dbReference>
<evidence type="ECO:0000313" key="3">
    <source>
        <dbReference type="Proteomes" id="UP000769157"/>
    </source>
</evidence>
<dbReference type="GeneID" id="70238762"/>
<dbReference type="InterPro" id="IPR001619">
    <property type="entry name" value="Sec1-like"/>
</dbReference>
<reference evidence="2" key="2">
    <citation type="submission" date="2021-01" db="EMBL/GenBank/DDBJ databases">
        <authorList>
            <person name="Schikora-Tamarit M.A."/>
        </authorList>
    </citation>
    <scope>NUCLEOTIDE SEQUENCE</scope>
    <source>
        <strain evidence="2">CBS6075</strain>
    </source>
</reference>
<dbReference type="InterPro" id="IPR043154">
    <property type="entry name" value="Sec-1-like_dom1"/>
</dbReference>
<dbReference type="Pfam" id="PF00995">
    <property type="entry name" value="Sec1"/>
    <property type="match status" value="1"/>
</dbReference>
<dbReference type="PANTHER" id="PTHR11679">
    <property type="entry name" value="VESICLE PROTEIN SORTING-ASSOCIATED"/>
    <property type="match status" value="1"/>
</dbReference>
<dbReference type="RefSeq" id="XP_046058515.1">
    <property type="nucleotide sequence ID" value="XM_046208123.1"/>
</dbReference>